<dbReference type="GO" id="GO:0051539">
    <property type="term" value="F:4 iron, 4 sulfur cluster binding"/>
    <property type="evidence" value="ECO:0007669"/>
    <property type="project" value="InterPro"/>
</dbReference>
<accession>A0A388SEV6</accession>
<dbReference type="Pfam" id="PF07992">
    <property type="entry name" value="Pyr_redox_2"/>
    <property type="match status" value="1"/>
</dbReference>
<dbReference type="GO" id="GO:0016491">
    <property type="term" value="F:oxidoreductase activity"/>
    <property type="evidence" value="ECO:0007669"/>
    <property type="project" value="InterPro"/>
</dbReference>
<comment type="caution">
    <text evidence="3">The sequence shown here is derived from an EMBL/GenBank/DDBJ whole genome shotgun (WGS) entry which is preliminary data.</text>
</comment>
<dbReference type="InterPro" id="IPR019575">
    <property type="entry name" value="Nuop51_4Fe4S-bd"/>
</dbReference>
<proteinExistence type="predicted"/>
<dbReference type="SUPFAM" id="SSF46548">
    <property type="entry name" value="alpha-helical ferredoxin"/>
    <property type="match status" value="2"/>
</dbReference>
<dbReference type="Pfam" id="PF14691">
    <property type="entry name" value="Fer4_20"/>
    <property type="match status" value="1"/>
</dbReference>
<dbReference type="Proteomes" id="UP000266091">
    <property type="component" value="Unassembled WGS sequence"/>
</dbReference>
<feature type="region of interest" description="Disordered" evidence="1">
    <location>
        <begin position="653"/>
        <end position="677"/>
    </location>
</feature>
<dbReference type="SUPFAM" id="SSF140490">
    <property type="entry name" value="Nqo1C-terminal domain-like"/>
    <property type="match status" value="1"/>
</dbReference>
<evidence type="ECO:0000256" key="1">
    <source>
        <dbReference type="SAM" id="MobiDB-lite"/>
    </source>
</evidence>
<dbReference type="Pfam" id="PF10589">
    <property type="entry name" value="NADH_4Fe-4S"/>
    <property type="match status" value="1"/>
</dbReference>
<dbReference type="PRINTS" id="PR00419">
    <property type="entry name" value="ADXRDTASE"/>
</dbReference>
<dbReference type="Gene3D" id="1.10.1060.10">
    <property type="entry name" value="Alpha-helical ferredoxin"/>
    <property type="match status" value="1"/>
</dbReference>
<feature type="domain" description="NADH-ubiquinone oxidoreductase 51kDa subunit iron-sulphur binding" evidence="2">
    <location>
        <begin position="60"/>
        <end position="105"/>
    </location>
</feature>
<dbReference type="InterPro" id="IPR037207">
    <property type="entry name" value="Nuop51_4Fe4S-bd_sf"/>
</dbReference>
<dbReference type="PANTHER" id="PTHR42783">
    <property type="entry name" value="GLUTAMATE SYNTHASE [NADPH] SMALL CHAIN"/>
    <property type="match status" value="1"/>
</dbReference>
<protein>
    <submittedName>
        <fullName evidence="3">Oxidoreductase</fullName>
    </submittedName>
</protein>
<dbReference type="InterPro" id="IPR028261">
    <property type="entry name" value="DPD_II"/>
</dbReference>
<evidence type="ECO:0000259" key="2">
    <source>
        <dbReference type="SMART" id="SM00928"/>
    </source>
</evidence>
<organism evidence="3 4">
    <name type="scientific">Mesosutterella multiformis</name>
    <dbReference type="NCBI Taxonomy" id="2259133"/>
    <lineage>
        <taxon>Bacteria</taxon>
        <taxon>Pseudomonadati</taxon>
        <taxon>Pseudomonadota</taxon>
        <taxon>Betaproteobacteria</taxon>
        <taxon>Burkholderiales</taxon>
        <taxon>Sutterellaceae</taxon>
        <taxon>Mesosutterella</taxon>
    </lineage>
</organism>
<evidence type="ECO:0000313" key="3">
    <source>
        <dbReference type="EMBL" id="GBO94203.1"/>
    </source>
</evidence>
<keyword evidence="4" id="KW-1185">Reference proteome</keyword>
<dbReference type="InterPro" id="IPR036188">
    <property type="entry name" value="FAD/NAD-bd_sf"/>
</dbReference>
<reference evidence="3 4" key="1">
    <citation type="journal article" date="2018" name="Int. J. Syst. Evol. Microbiol.">
        <title>Mesosutterella multiformis gen. nov., sp. nov., a member of the family Sutterellaceae and Sutterella megalosphaeroides sp. nov., isolated from human faeces.</title>
        <authorList>
            <person name="Sakamoto M."/>
            <person name="Ikeyama N."/>
            <person name="Kunihiro T."/>
            <person name="Iino T."/>
            <person name="Yuki M."/>
            <person name="Ohkuma M."/>
        </authorList>
    </citation>
    <scope>NUCLEOTIDE SEQUENCE [LARGE SCALE GENOMIC DNA]</scope>
    <source>
        <strain evidence="3 4">4NBBH2</strain>
    </source>
</reference>
<dbReference type="AlphaFoldDB" id="A0A388SEV6"/>
<dbReference type="PANTHER" id="PTHR42783:SF3">
    <property type="entry name" value="GLUTAMATE SYNTHASE [NADPH] SMALL CHAIN-RELATED"/>
    <property type="match status" value="1"/>
</dbReference>
<dbReference type="RefSeq" id="WP_116270442.1">
    <property type="nucleotide sequence ID" value="NZ_BGZJ01000001.1"/>
</dbReference>
<dbReference type="Gene3D" id="3.50.50.60">
    <property type="entry name" value="FAD/NAD(P)-binding domain"/>
    <property type="match status" value="2"/>
</dbReference>
<gene>
    <name evidence="3" type="ORF">MESMUL_15570</name>
</gene>
<feature type="compositionally biased region" description="Polar residues" evidence="1">
    <location>
        <begin position="666"/>
        <end position="677"/>
    </location>
</feature>
<dbReference type="SUPFAM" id="SSF51971">
    <property type="entry name" value="Nucleotide-binding domain"/>
    <property type="match status" value="1"/>
</dbReference>
<name>A0A388SEV6_9BURK</name>
<dbReference type="EMBL" id="BGZJ01000001">
    <property type="protein sequence ID" value="GBO94203.1"/>
    <property type="molecule type" value="Genomic_DNA"/>
</dbReference>
<dbReference type="InterPro" id="IPR009051">
    <property type="entry name" value="Helical_ferredxn"/>
</dbReference>
<dbReference type="SMART" id="SM00928">
    <property type="entry name" value="NADH_4Fe-4S"/>
    <property type="match status" value="1"/>
</dbReference>
<dbReference type="InterPro" id="IPR023753">
    <property type="entry name" value="FAD/NAD-binding_dom"/>
</dbReference>
<sequence length="677" mass="73277">MRKILYGVWKGVKYDNTEGGRAAPLDLPLDKIETFNPGNPVDAVVCNFGFLVFDPNVSLAGVLLRYYALARENSCGACTPCRTGSILLAECLRDAVEGRGDTVDWDHMLDSAEQMKYTSLCGIGRTTPEAMIGALKYFRDRLISTAAPLKGDMYMTITAKCIEACPSHVNIPRYIDYVKDGHPDLAAGVLLHHYPLVATCGRVCVRPCEAACRRNYVDRSVAIKDIKRYVSDNAGAAISDLFHGMDPVIDYSKARVAVVGAGPAGLNCAYHLLMKGYPVDIFDKDEKAGGMALRGIPPYRLPKGLLQKETDAIGELGGEWHFGQRLGRDFTVSSLFDDGYGAVFLGIGCAEGAYLGLPAEDRSLAGYQNGIDFLLEIEKSVADGLPPQIHGDVVVVGCGNVAMDCCRTAGRIATGKVHIVYRRTEAQASADREEIEAARDEGVEFHFLTNPVGILSENGHVTGVKLTKMEIRGTDSRGRPAVRAVEGSEFDVPCAMVIAAIGQKLERDVFSDADGVILDRYGNISVNPALATTRPGVFAGGDCATGPTTLIGGLAQGQQAANSIDEYLSRGSVGFTPRSRMGEIIRDCELLEDGGPTVPMEKMPRHRVPTIPVESRECNFREVDQTFSDDVARYEADRCMRCYRMMAVATPRPIPGNEALHRSPDTENLTASARGTN</sequence>
<dbReference type="OrthoDB" id="9803192at2"/>
<dbReference type="Gene3D" id="1.20.1440.230">
    <property type="entry name" value="NADH-ubiquinone oxidoreductase 51kDa subunit, iron-sulphur binding domain"/>
    <property type="match status" value="1"/>
</dbReference>
<evidence type="ECO:0000313" key="4">
    <source>
        <dbReference type="Proteomes" id="UP000266091"/>
    </source>
</evidence>